<name>A0A315ZCI6_9ACTN</name>
<dbReference type="CDD" id="cd01448">
    <property type="entry name" value="TST_Repeat_1"/>
    <property type="match status" value="1"/>
</dbReference>
<comment type="caution">
    <text evidence="4">The sequence shown here is derived from an EMBL/GenBank/DDBJ whole genome shotgun (WGS) entry which is preliminary data.</text>
</comment>
<dbReference type="InterPro" id="IPR036873">
    <property type="entry name" value="Rhodanese-like_dom_sf"/>
</dbReference>
<dbReference type="GO" id="GO:0004792">
    <property type="term" value="F:thiosulfate-cyanide sulfurtransferase activity"/>
    <property type="evidence" value="ECO:0007669"/>
    <property type="project" value="TreeGrafter"/>
</dbReference>
<keyword evidence="4" id="KW-0670">Pyruvate</keyword>
<evidence type="ECO:0000259" key="3">
    <source>
        <dbReference type="PROSITE" id="PS50206"/>
    </source>
</evidence>
<dbReference type="InterPro" id="IPR001763">
    <property type="entry name" value="Rhodanese-like_dom"/>
</dbReference>
<keyword evidence="5" id="KW-1185">Reference proteome</keyword>
<gene>
    <name evidence="4" type="ORF">BXY45_1661</name>
</gene>
<dbReference type="SUPFAM" id="SSF52821">
    <property type="entry name" value="Rhodanese/Cell cycle control phosphatase"/>
    <property type="match status" value="2"/>
</dbReference>
<protein>
    <submittedName>
        <fullName evidence="4">Thiosulfate/3-mercaptopyruvate sulfurtransferase</fullName>
    </submittedName>
</protein>
<keyword evidence="2" id="KW-0677">Repeat</keyword>
<proteinExistence type="predicted"/>
<dbReference type="Pfam" id="PF00581">
    <property type="entry name" value="Rhodanese"/>
    <property type="match status" value="2"/>
</dbReference>
<dbReference type="PROSITE" id="PS50206">
    <property type="entry name" value="RHODANESE_3"/>
    <property type="match status" value="2"/>
</dbReference>
<reference evidence="4 5" key="1">
    <citation type="submission" date="2018-03" db="EMBL/GenBank/DDBJ databases">
        <title>Genomic Encyclopedia of Archaeal and Bacterial Type Strains, Phase II (KMG-II): from individual species to whole genera.</title>
        <authorList>
            <person name="Goeker M."/>
        </authorList>
    </citation>
    <scope>NUCLEOTIDE SEQUENCE [LARGE SCALE GENOMIC DNA]</scope>
    <source>
        <strain evidence="4 5">DSM 44889</strain>
    </source>
</reference>
<dbReference type="AlphaFoldDB" id="A0A315ZCI6"/>
<sequence length="313" mass="33162">MTGSPFVSAAWLDAALHSPCPPVVLDATLLLSRPRFDGDFRSSSGQPRWAEAHIPGSRHVAVDKDFSVPHATHDHHPPPQTLANRLAALGVSKADSVVAYDSVGGLWASRLWYLLDWIGIDARILDGGLTAWQAAGLPVVVGASEGSDGGRSGRGLLRRLGDAPAARWTVSTTRQAWVDKDELVRRLGLGTTPPAPASAEVCLVCGLAEAVFDGTEPTRYSRRGHIPGSKNVPARGLFDEHGLVLSPAEVRAQYIAAGVDLDREILLYCGGGISACANAAALAHAGLRRVRVYDGSLEEWSADPELPLLIGRA</sequence>
<organism evidence="4 5">
    <name type="scientific">Quadrisphaera granulorum</name>
    <dbReference type="NCBI Taxonomy" id="317664"/>
    <lineage>
        <taxon>Bacteria</taxon>
        <taxon>Bacillati</taxon>
        <taxon>Actinomycetota</taxon>
        <taxon>Actinomycetes</taxon>
        <taxon>Kineosporiales</taxon>
        <taxon>Kineosporiaceae</taxon>
        <taxon>Quadrisphaera</taxon>
    </lineage>
</organism>
<evidence type="ECO:0000313" key="5">
    <source>
        <dbReference type="Proteomes" id="UP000245469"/>
    </source>
</evidence>
<evidence type="ECO:0000313" key="4">
    <source>
        <dbReference type="EMBL" id="PWJ42454.1"/>
    </source>
</evidence>
<dbReference type="Gene3D" id="3.40.250.10">
    <property type="entry name" value="Rhodanese-like domain"/>
    <property type="match status" value="2"/>
</dbReference>
<dbReference type="EMBL" id="QGDQ01000066">
    <property type="protein sequence ID" value="PWJ42454.1"/>
    <property type="molecule type" value="Genomic_DNA"/>
</dbReference>
<evidence type="ECO:0000256" key="1">
    <source>
        <dbReference type="ARBA" id="ARBA00022679"/>
    </source>
</evidence>
<dbReference type="RefSeq" id="WP_170131703.1">
    <property type="nucleotide sequence ID" value="NZ_QGDQ01000066.1"/>
</dbReference>
<keyword evidence="1 4" id="KW-0808">Transferase</keyword>
<feature type="domain" description="Rhodanese" evidence="3">
    <location>
        <begin position="49"/>
        <end position="141"/>
    </location>
</feature>
<dbReference type="InterPro" id="IPR045078">
    <property type="entry name" value="TST/MPST-like"/>
</dbReference>
<evidence type="ECO:0000256" key="2">
    <source>
        <dbReference type="ARBA" id="ARBA00022737"/>
    </source>
</evidence>
<dbReference type="PANTHER" id="PTHR11364">
    <property type="entry name" value="THIOSULFATE SULFERTANSFERASE"/>
    <property type="match status" value="1"/>
</dbReference>
<dbReference type="SMART" id="SM00450">
    <property type="entry name" value="RHOD"/>
    <property type="match status" value="2"/>
</dbReference>
<feature type="domain" description="Rhodanese" evidence="3">
    <location>
        <begin position="208"/>
        <end position="309"/>
    </location>
</feature>
<dbReference type="Proteomes" id="UP000245469">
    <property type="component" value="Unassembled WGS sequence"/>
</dbReference>
<dbReference type="PANTHER" id="PTHR11364:SF27">
    <property type="entry name" value="SULFURTRANSFERASE"/>
    <property type="match status" value="1"/>
</dbReference>
<accession>A0A315ZCI6</accession>